<proteinExistence type="predicted"/>
<reference evidence="1 2" key="1">
    <citation type="submission" date="2019-03" db="EMBL/GenBank/DDBJ databases">
        <title>Thermus tengchongensis species for the arsenic transformation mechanism.</title>
        <authorList>
            <person name="Yuan G.C."/>
        </authorList>
    </citation>
    <scope>NUCLEOTIDE SEQUENCE [LARGE SCALE GENOMIC DNA]</scope>
    <source>
        <strain evidence="1 2">15Y</strain>
    </source>
</reference>
<evidence type="ECO:0008006" key="3">
    <source>
        <dbReference type="Google" id="ProtNLM"/>
    </source>
</evidence>
<dbReference type="InterPro" id="IPR013389">
    <property type="entry name" value="CRISPR-assoc_prot_Cas8b"/>
</dbReference>
<evidence type="ECO:0000313" key="1">
    <source>
        <dbReference type="EMBL" id="TFU15073.1"/>
    </source>
</evidence>
<organism evidence="1 2">
    <name type="scientific">Thermus tengchongensis</name>
    <dbReference type="NCBI Taxonomy" id="1214928"/>
    <lineage>
        <taxon>Bacteria</taxon>
        <taxon>Thermotogati</taxon>
        <taxon>Deinococcota</taxon>
        <taxon>Deinococci</taxon>
        <taxon>Thermales</taxon>
        <taxon>Thermaceae</taxon>
        <taxon>Thermus</taxon>
    </lineage>
</organism>
<comment type="caution">
    <text evidence="1">The sequence shown here is derived from an EMBL/GenBank/DDBJ whole genome shotgun (WGS) entry which is preliminary data.</text>
</comment>
<gene>
    <name evidence="1" type="ORF">E0489_10755</name>
</gene>
<keyword evidence="2" id="KW-1185">Reference proteome</keyword>
<dbReference type="EMBL" id="SKBL01000021">
    <property type="protein sequence ID" value="TFU15073.1"/>
    <property type="molecule type" value="Genomic_DNA"/>
</dbReference>
<name>A0ABY2K5C1_9DEIN</name>
<dbReference type="Pfam" id="PF09484">
    <property type="entry name" value="Cas_TM1802"/>
    <property type="match status" value="1"/>
</dbReference>
<sequence>MMRHLLELGRALYPQGNPAPEELVDGLVHGVEEGTLYLLDIYPEKKCAKLTPFELNEEKCRRFLWVGDPPQSNAPRDRVTTRELRYLLGQVPGALVQDPGLRQRLGHLIWQVGTGKHGYLLDLRGYSLLDAKDVPLKEEQDPKKKNPFWVEGGVLRAQKGAETVEKPGDKLAETLKAAWGVQAARGKDLLFSLAIDGTPVAEWPEYRDYLARLLLNSPFQGAKEGICHGCGKPALVTPETSFFRYKFYITDKKSFAPGLVGEAFPKALALCQTCFASVLLGERFAERKLEIPFLGRRALVLPEGEGNLTLEALGNRVNRLLAQVRGLERVEAWRDFLQRLGPGTRADFLGFSLVLFERKRASTKIQEAVYEVPPSRVEALFQAMGESRWLGPWGGEVGGLGDWLDLLGEEGYALALKVAVHLLEGIPLERSSLLPQLLGKARRDLWAASRGPTEVLELLARGAGWIWVLRRLGMLREEERETRKALEVAEEFREGFEGFKERLEKYGFDPLQAGLYLLGVALEMVGNAQAQPTKYKKEPLLETIGWEGMSLLEVRYLAQRAMDRAAYYLGEDLAWFLRLVGMATDLMERGGKGLSQREIPYYLLMGYAQARARRLAAGRTKEQGTQEVVHDR</sequence>
<dbReference type="Proteomes" id="UP000297244">
    <property type="component" value="Unassembled WGS sequence"/>
</dbReference>
<evidence type="ECO:0000313" key="2">
    <source>
        <dbReference type="Proteomes" id="UP000297244"/>
    </source>
</evidence>
<protein>
    <recommendedName>
        <fullName evidence="3">TIGR02556 family CRISPR-associated protein</fullName>
    </recommendedName>
</protein>
<dbReference type="RefSeq" id="WP_135343828.1">
    <property type="nucleotide sequence ID" value="NZ_ML214256.1"/>
</dbReference>
<accession>A0ABY2K5C1</accession>